<reference evidence="1" key="2">
    <citation type="journal article" date="2015" name="Fish Shellfish Immunol.">
        <title>Early steps in the European eel (Anguilla anguilla)-Vibrio vulnificus interaction in the gills: Role of the RtxA13 toxin.</title>
        <authorList>
            <person name="Callol A."/>
            <person name="Pajuelo D."/>
            <person name="Ebbesson L."/>
            <person name="Teles M."/>
            <person name="MacKenzie S."/>
            <person name="Amaro C."/>
        </authorList>
    </citation>
    <scope>NUCLEOTIDE SEQUENCE</scope>
</reference>
<dbReference type="AlphaFoldDB" id="A0A0E9VJP0"/>
<dbReference type="EMBL" id="GBXM01031134">
    <property type="protein sequence ID" value="JAH77443.1"/>
    <property type="molecule type" value="Transcribed_RNA"/>
</dbReference>
<organism evidence="1">
    <name type="scientific">Anguilla anguilla</name>
    <name type="common">European freshwater eel</name>
    <name type="synonym">Muraena anguilla</name>
    <dbReference type="NCBI Taxonomy" id="7936"/>
    <lineage>
        <taxon>Eukaryota</taxon>
        <taxon>Metazoa</taxon>
        <taxon>Chordata</taxon>
        <taxon>Craniata</taxon>
        <taxon>Vertebrata</taxon>
        <taxon>Euteleostomi</taxon>
        <taxon>Actinopterygii</taxon>
        <taxon>Neopterygii</taxon>
        <taxon>Teleostei</taxon>
        <taxon>Anguilliformes</taxon>
        <taxon>Anguillidae</taxon>
        <taxon>Anguilla</taxon>
    </lineage>
</organism>
<evidence type="ECO:0000313" key="1">
    <source>
        <dbReference type="EMBL" id="JAH77443.1"/>
    </source>
</evidence>
<sequence length="16" mass="1830">MTTICNKANDYSKQVN</sequence>
<name>A0A0E9VJP0_ANGAN</name>
<protein>
    <submittedName>
        <fullName evidence="1">Uncharacterized protein</fullName>
    </submittedName>
</protein>
<reference evidence="1" key="1">
    <citation type="submission" date="2014-11" db="EMBL/GenBank/DDBJ databases">
        <authorList>
            <person name="Amaro Gonzalez C."/>
        </authorList>
    </citation>
    <scope>NUCLEOTIDE SEQUENCE</scope>
</reference>
<accession>A0A0E9VJP0</accession>
<proteinExistence type="predicted"/>